<sequence>MSGHPQQLEQPKQVPSVNKHSQDGSVAEADHQQDVWAELYAIVHGLAETVQVALQAFTPSDEKAVSATTKKRLALRSIQGLKQSQNGIETLLEHLKALQAASQTWQRSMMYASKSHQELMEQIESTTQELHKTSERLRGVEAQRLAAVREAELLRARAEQQEAVLNEARTSLKQREEDLETLQFSVHELQASSSAALQDLDRLRQAVAEADKRAQAATAALDEAKGEATKAHSLAERHQQVVAKLTADNLVFLMQLKKAEADLAVANQEREKLRLAAEQQRGPWFDQVRAGVEERVRQALQHSQELEARFERREAEHTAQMEALREQLAKLEEELSAAQNHAHLLHQRLESTSDAKERAENRCTAAEIAAREVQKGLENLAAENRVLQESIRSMRQECTERWVKEQAAIGQVDGLEQRIEELHQTLSQQTAQLAALQRQLDTQTGINRQLMARKEEVEWQLMAAMAKIDGGAVDQPVPLNLRVSGLLQVGGPNNEQQRNSAGAANLASTGLGGLAKTTDTLVEGAGRHSTLDATSTGGAADTLQQSRPASALQDVATVPHPNPSARCDAPAYNTVQGAGTGEVRSSPFTSHPLRPAHGQSQHAGASAVVSGRPGSKGSSPRLVPNLDEKGSMGRSESLLTPEATLLIADDDLATITHRAAHRNLCAAMANHPGMLPNSRQQQSQPRQHVLREEAVASGRSYSGTPLDPPARWTSLEGASTAVSSPPSSVALSTASGSPDKAPSLLPSETSSREPGAPAVTIRTVSNGQCQQTAVVCHGANVAAAGRDRVSGQGQVAADAPGVMSAAGEDAVSCTHGGPGRLERRGSLHDGEDVWLADVVSTSSSEDSDFFFSGGVVIQHASHTKESRNVLTGGQQSQLYQLQQRLQVQLQGNPAATMTGSPGRQRVLQDAEARGALQPQACAQAVPSAAQAPGDEGDTIHVRAAMQRNRNSGGVIIRSGITMRSVTSGPANAGLETSQALPGGRDVSDQADPGIGVLSIVKGDVHQELVSRSPMHPALSGKTIQGAPCSPKPVSPSRPAEPALTQASQRMPSERALAACSVDAARPFLRESGAGMHADTGSIPLRVQAGPPFYATSGPLERNNAAVMEHWMHSTGSRGTSSAPVLPHNIKLQEITTPASPARSTASMRSPRSPVHPAIILVTDRDSGESAGAGESARKAVTASAEGSSGPSSRMVVADQAVQPRAATAVSALGAATISYQGSEILLQTVSSVSNLSEGAAAGVAEEGIGATARTRVSFHGLTHGSQAAPGERIEAVGSFISSSSGSLVHMSSGSGTQQQHKPNSVKSVRFSDHESDDQQAQPSLPRREGQEDQGVGAAADCERRNADPRMSGATFLSQDVSGRSIPWSASPEDAPIAWSGAEHYLARHPDRAESSPQYRSRGPVLHPAMPWMSTATPATAAIALEAADSPPAKRYSAAGVTTTSALRAAARLG</sequence>
<name>A0A8J4FL77_9CHLO</name>
<gene>
    <name evidence="3" type="ORF">Vretifemale_5092</name>
    <name evidence="4" type="ORF">Vretimale_8019</name>
</gene>
<evidence type="ECO:0000313" key="4">
    <source>
        <dbReference type="EMBL" id="GIM03223.1"/>
    </source>
</evidence>
<feature type="compositionally biased region" description="Low complexity" evidence="2">
    <location>
        <begin position="1286"/>
        <end position="1295"/>
    </location>
</feature>
<dbReference type="Proteomes" id="UP000747110">
    <property type="component" value="Unassembled WGS sequence"/>
</dbReference>
<feature type="compositionally biased region" description="Low complexity" evidence="2">
    <location>
        <begin position="718"/>
        <end position="735"/>
    </location>
</feature>
<evidence type="ECO:0000313" key="5">
    <source>
        <dbReference type="Proteomes" id="UP000747110"/>
    </source>
</evidence>
<keyword evidence="1" id="KW-0175">Coiled coil</keyword>
<feature type="compositionally biased region" description="Polar residues" evidence="2">
    <location>
        <begin position="1"/>
        <end position="19"/>
    </location>
</feature>
<feature type="coiled-coil region" evidence="1">
    <location>
        <begin position="256"/>
        <end position="439"/>
    </location>
</feature>
<protein>
    <submittedName>
        <fullName evidence="3">Uncharacterized protein</fullName>
    </submittedName>
</protein>
<evidence type="ECO:0000256" key="2">
    <source>
        <dbReference type="SAM" id="MobiDB-lite"/>
    </source>
</evidence>
<feature type="compositionally biased region" description="Low complexity" evidence="2">
    <location>
        <begin position="610"/>
        <end position="621"/>
    </location>
</feature>
<comment type="caution">
    <text evidence="3">The sequence shown here is derived from an EMBL/GenBank/DDBJ whole genome shotgun (WGS) entry which is preliminary data.</text>
</comment>
<keyword evidence="5" id="KW-1185">Reference proteome</keyword>
<evidence type="ECO:0000313" key="3">
    <source>
        <dbReference type="EMBL" id="GIL75341.1"/>
    </source>
</evidence>
<reference evidence="3" key="1">
    <citation type="journal article" date="2021" name="Proc. Natl. Acad. Sci. U.S.A.">
        <title>Three genomes in the algal genus Volvox reveal the fate of a haploid sex-determining region after a transition to homothallism.</title>
        <authorList>
            <person name="Yamamoto K."/>
            <person name="Hamaji T."/>
            <person name="Kawai-Toyooka H."/>
            <person name="Matsuzaki R."/>
            <person name="Takahashi F."/>
            <person name="Nishimura Y."/>
            <person name="Kawachi M."/>
            <person name="Noguchi H."/>
            <person name="Minakuchi Y."/>
            <person name="Umen J.G."/>
            <person name="Toyoda A."/>
            <person name="Nozaki H."/>
        </authorList>
    </citation>
    <scope>NUCLEOTIDE SEQUENCE</scope>
    <source>
        <strain evidence="4">NIES-3785</strain>
        <strain evidence="3">NIES-3786</strain>
    </source>
</reference>
<proteinExistence type="predicted"/>
<feature type="region of interest" description="Disordered" evidence="2">
    <location>
        <begin position="1286"/>
        <end position="1349"/>
    </location>
</feature>
<organism evidence="3 5">
    <name type="scientific">Volvox reticuliferus</name>
    <dbReference type="NCBI Taxonomy" id="1737510"/>
    <lineage>
        <taxon>Eukaryota</taxon>
        <taxon>Viridiplantae</taxon>
        <taxon>Chlorophyta</taxon>
        <taxon>core chlorophytes</taxon>
        <taxon>Chlorophyceae</taxon>
        <taxon>CS clade</taxon>
        <taxon>Chlamydomonadales</taxon>
        <taxon>Volvocaceae</taxon>
        <taxon>Volvox</taxon>
    </lineage>
</organism>
<evidence type="ECO:0000256" key="1">
    <source>
        <dbReference type="SAM" id="Coils"/>
    </source>
</evidence>
<feature type="region of interest" description="Disordered" evidence="2">
    <location>
        <begin position="670"/>
        <end position="756"/>
    </location>
</feature>
<feature type="compositionally biased region" description="Low complexity" evidence="2">
    <location>
        <begin position="676"/>
        <end position="687"/>
    </location>
</feature>
<dbReference type="EMBL" id="BNCP01000007">
    <property type="protein sequence ID" value="GIL75341.1"/>
    <property type="molecule type" value="Genomic_DNA"/>
</dbReference>
<dbReference type="EMBL" id="BNCQ01000013">
    <property type="protein sequence ID" value="GIM03223.1"/>
    <property type="molecule type" value="Genomic_DNA"/>
</dbReference>
<feature type="region of interest" description="Disordered" evidence="2">
    <location>
        <begin position="529"/>
        <end position="637"/>
    </location>
</feature>
<dbReference type="OrthoDB" id="568337at2759"/>
<feature type="region of interest" description="Disordered" evidence="2">
    <location>
        <begin position="1"/>
        <end position="29"/>
    </location>
</feature>
<feature type="coiled-coil region" evidence="1">
    <location>
        <begin position="81"/>
        <end position="227"/>
    </location>
</feature>
<feature type="compositionally biased region" description="Polar residues" evidence="2">
    <location>
        <begin position="531"/>
        <end position="548"/>
    </location>
</feature>
<accession>A0A8J4FL77</accession>
<dbReference type="Proteomes" id="UP000722791">
    <property type="component" value="Unassembled WGS sequence"/>
</dbReference>
<feature type="region of interest" description="Disordered" evidence="2">
    <location>
        <begin position="1165"/>
        <end position="1193"/>
    </location>
</feature>
<feature type="compositionally biased region" description="Polar residues" evidence="2">
    <location>
        <begin position="1296"/>
        <end position="1306"/>
    </location>
</feature>
<feature type="region of interest" description="Disordered" evidence="2">
    <location>
        <begin position="1021"/>
        <end position="1051"/>
    </location>
</feature>